<evidence type="ECO:0000256" key="1">
    <source>
        <dbReference type="SAM" id="SignalP"/>
    </source>
</evidence>
<sequence>MEKIITLVLCLSLVLSVAGFTSKAEASEASATTEKAEIRQYIETNVALLKHTFDKLPKQSTKDQIDKVIEDHYKKYPTPQGVKNTSLNELDVFPELEEKYKKLKDQNIKLQYSTDEELNNILEKVYTFKKDNSTVRVLLGEIGDIQVMEHTSTPDNSTSKDASTQAVTNMERNTVTAYAVLGGARVFNVWAEGKFQYDKKKKTVKVVHKDGDYRKFIAGSLLQIEEKKMGESRVADQGKYVYREVYSRIYVEAILGFKFGGVVFNSGLAEVYVGAGSNGATYGGQKKL</sequence>
<gene>
    <name evidence="2" type="ORF">B4127_2636</name>
</gene>
<dbReference type="RefSeq" id="WP_044139452.1">
    <property type="nucleotide sequence ID" value="NZ_JXCL01000007.1"/>
</dbReference>
<feature type="chain" id="PRO_5044232969" evidence="1">
    <location>
        <begin position="27"/>
        <end position="288"/>
    </location>
</feature>
<reference evidence="2 3" key="1">
    <citation type="submission" date="2014-12" db="EMBL/GenBank/DDBJ databases">
        <title>Draft Genome Sequences of Five Spore-Forming Food Isolates of Bacillus pumilus.</title>
        <authorList>
            <person name="de Jong A."/>
            <person name="van Heel A.J."/>
            <person name="Montalban-Lopez M."/>
            <person name="Krawczyk A.O."/>
            <person name="Berendsen E.M."/>
            <person name="Wells-Bennik M."/>
            <person name="Kuipers O.P."/>
        </authorList>
    </citation>
    <scope>NUCLEOTIDE SEQUENCE [LARGE SCALE GENOMIC DNA]</scope>
    <source>
        <strain evidence="2 3">B4127</strain>
    </source>
</reference>
<dbReference type="AlphaFoldDB" id="A0AB34R063"/>
<dbReference type="EMBL" id="JXCL01000007">
    <property type="protein sequence ID" value="KIL23703.1"/>
    <property type="molecule type" value="Genomic_DNA"/>
</dbReference>
<comment type="caution">
    <text evidence="2">The sequence shown here is derived from an EMBL/GenBank/DDBJ whole genome shotgun (WGS) entry which is preliminary data.</text>
</comment>
<protein>
    <submittedName>
        <fullName evidence="2">Uncharacterized protein</fullName>
    </submittedName>
</protein>
<feature type="signal peptide" evidence="1">
    <location>
        <begin position="1"/>
        <end position="26"/>
    </location>
</feature>
<dbReference type="Proteomes" id="UP000031978">
    <property type="component" value="Unassembled WGS sequence"/>
</dbReference>
<organism evidence="2 3">
    <name type="scientific">Bacillus pumilus</name>
    <name type="common">Bacillus mesentericus</name>
    <dbReference type="NCBI Taxonomy" id="1408"/>
    <lineage>
        <taxon>Bacteria</taxon>
        <taxon>Bacillati</taxon>
        <taxon>Bacillota</taxon>
        <taxon>Bacilli</taxon>
        <taxon>Bacillales</taxon>
        <taxon>Bacillaceae</taxon>
        <taxon>Bacillus</taxon>
    </lineage>
</organism>
<evidence type="ECO:0000313" key="3">
    <source>
        <dbReference type="Proteomes" id="UP000031978"/>
    </source>
</evidence>
<name>A0AB34R063_BACPU</name>
<evidence type="ECO:0000313" key="2">
    <source>
        <dbReference type="EMBL" id="KIL23703.1"/>
    </source>
</evidence>
<proteinExistence type="predicted"/>
<accession>A0AB34R063</accession>
<keyword evidence="1" id="KW-0732">Signal</keyword>